<comment type="caution">
    <text evidence="1">The sequence shown here is derived from an EMBL/GenBank/DDBJ whole genome shotgun (WGS) entry which is preliminary data.</text>
</comment>
<keyword evidence="2" id="KW-1185">Reference proteome</keyword>
<evidence type="ECO:0000313" key="1">
    <source>
        <dbReference type="EMBL" id="KAB5552606.1"/>
    </source>
</evidence>
<gene>
    <name evidence="1" type="ORF">DKX38_009917</name>
</gene>
<name>A0A5N5MER2_9ROSI</name>
<dbReference type="EMBL" id="VDCV01000006">
    <property type="protein sequence ID" value="KAB5552606.1"/>
    <property type="molecule type" value="Genomic_DNA"/>
</dbReference>
<accession>A0A5N5MER2</accession>
<reference evidence="2" key="1">
    <citation type="journal article" date="2019" name="Gigascience">
        <title>De novo genome assembly of the endangered Acer yangbiense, a plant species with extremely small populations endemic to Yunnan Province, China.</title>
        <authorList>
            <person name="Yang J."/>
            <person name="Wariss H.M."/>
            <person name="Tao L."/>
            <person name="Zhang R."/>
            <person name="Yun Q."/>
            <person name="Hollingsworth P."/>
            <person name="Dao Z."/>
            <person name="Luo G."/>
            <person name="Guo H."/>
            <person name="Ma Y."/>
            <person name="Sun W."/>
        </authorList>
    </citation>
    <scope>NUCLEOTIDE SEQUENCE [LARGE SCALE GENOMIC DNA]</scope>
    <source>
        <strain evidence="2">cv. br00</strain>
    </source>
</reference>
<protein>
    <submittedName>
        <fullName evidence="1">Uncharacterized protein</fullName>
    </submittedName>
</protein>
<dbReference type="AlphaFoldDB" id="A0A5N5MER2"/>
<evidence type="ECO:0000313" key="2">
    <source>
        <dbReference type="Proteomes" id="UP000326939"/>
    </source>
</evidence>
<proteinExistence type="predicted"/>
<sequence length="150" mass="16937">MGMLGLWEYAKECMATSAVLWGASKALYQDFPYNANDLLRPVVAAIQWVPPSDPRIKWNVDDSSQMERQELALEILISKYVLMIQPCVKSESNNTLAWVVGTAEVPWRMRMIASKTHVLPKFCSWVVLRHNPRAAYSIADVGQNRALGTI</sequence>
<organism evidence="1 2">
    <name type="scientific">Salix brachista</name>
    <dbReference type="NCBI Taxonomy" id="2182728"/>
    <lineage>
        <taxon>Eukaryota</taxon>
        <taxon>Viridiplantae</taxon>
        <taxon>Streptophyta</taxon>
        <taxon>Embryophyta</taxon>
        <taxon>Tracheophyta</taxon>
        <taxon>Spermatophyta</taxon>
        <taxon>Magnoliopsida</taxon>
        <taxon>eudicotyledons</taxon>
        <taxon>Gunneridae</taxon>
        <taxon>Pentapetalae</taxon>
        <taxon>rosids</taxon>
        <taxon>fabids</taxon>
        <taxon>Malpighiales</taxon>
        <taxon>Salicaceae</taxon>
        <taxon>Saliceae</taxon>
        <taxon>Salix</taxon>
    </lineage>
</organism>
<dbReference type="Proteomes" id="UP000326939">
    <property type="component" value="Chromosome 6"/>
</dbReference>